<reference evidence="2" key="1">
    <citation type="submission" date="2014-05" db="EMBL/GenBank/DDBJ databases">
        <authorList>
            <person name="Chronopoulou M."/>
        </authorList>
    </citation>
    <scope>NUCLEOTIDE SEQUENCE</scope>
    <source>
        <tissue evidence="2">Whole organism</tissue>
    </source>
</reference>
<evidence type="ECO:0000256" key="1">
    <source>
        <dbReference type="SAM" id="SignalP"/>
    </source>
</evidence>
<dbReference type="EMBL" id="HACA01030858">
    <property type="protein sequence ID" value="CDW48219.1"/>
    <property type="molecule type" value="Transcribed_RNA"/>
</dbReference>
<proteinExistence type="predicted"/>
<feature type="chain" id="PRO_5005489612" evidence="1">
    <location>
        <begin position="19"/>
        <end position="39"/>
    </location>
</feature>
<sequence length="39" mass="4766">LLFIFFLYSLFLIKLSSEFSVPCLPYLQIFRFVYRSLIK</sequence>
<accession>A0A0K2VCJ6</accession>
<protein>
    <submittedName>
        <fullName evidence="2">Uncharacterized protein</fullName>
    </submittedName>
</protein>
<name>A0A0K2VCJ6_LEPSM</name>
<dbReference type="AlphaFoldDB" id="A0A0K2VCJ6"/>
<organism evidence="2">
    <name type="scientific">Lepeophtheirus salmonis</name>
    <name type="common">Salmon louse</name>
    <name type="synonym">Caligus salmonis</name>
    <dbReference type="NCBI Taxonomy" id="72036"/>
    <lineage>
        <taxon>Eukaryota</taxon>
        <taxon>Metazoa</taxon>
        <taxon>Ecdysozoa</taxon>
        <taxon>Arthropoda</taxon>
        <taxon>Crustacea</taxon>
        <taxon>Multicrustacea</taxon>
        <taxon>Hexanauplia</taxon>
        <taxon>Copepoda</taxon>
        <taxon>Siphonostomatoida</taxon>
        <taxon>Caligidae</taxon>
        <taxon>Lepeophtheirus</taxon>
    </lineage>
</organism>
<feature type="signal peptide" evidence="1">
    <location>
        <begin position="1"/>
        <end position="18"/>
    </location>
</feature>
<feature type="non-terminal residue" evidence="2">
    <location>
        <position position="1"/>
    </location>
</feature>
<keyword evidence="1" id="KW-0732">Signal</keyword>
<evidence type="ECO:0000313" key="2">
    <source>
        <dbReference type="EMBL" id="CDW48219.1"/>
    </source>
</evidence>